<name>A0ABR7LC57_9PSEU</name>
<organism evidence="3 4">
    <name type="scientific">Actinokineospora xionganensis</name>
    <dbReference type="NCBI Taxonomy" id="2684470"/>
    <lineage>
        <taxon>Bacteria</taxon>
        <taxon>Bacillati</taxon>
        <taxon>Actinomycetota</taxon>
        <taxon>Actinomycetes</taxon>
        <taxon>Pseudonocardiales</taxon>
        <taxon>Pseudonocardiaceae</taxon>
        <taxon>Actinokineospora</taxon>
    </lineage>
</organism>
<keyword evidence="4" id="KW-1185">Reference proteome</keyword>
<dbReference type="PIRSF" id="PIRSF037228">
    <property type="entry name" value="Lant_mod_RumM"/>
    <property type="match status" value="1"/>
</dbReference>
<dbReference type="Pfam" id="PF05147">
    <property type="entry name" value="LANC_like"/>
    <property type="match status" value="1"/>
</dbReference>
<protein>
    <submittedName>
        <fullName evidence="3">Type 2 lantipeptide synthetase LanM</fullName>
    </submittedName>
</protein>
<feature type="domain" description="Lantibiotic biosynthesis protein dehydration" evidence="2">
    <location>
        <begin position="196"/>
        <end position="561"/>
    </location>
</feature>
<reference evidence="3 4" key="1">
    <citation type="submission" date="2020-06" db="EMBL/GenBank/DDBJ databases">
        <title>Actinokineospora xiongansis sp. nov., isolated from soil of Baiyangdian.</title>
        <authorList>
            <person name="Zhang X."/>
        </authorList>
    </citation>
    <scope>NUCLEOTIDE SEQUENCE [LARGE SCALE GENOMIC DNA]</scope>
    <source>
        <strain evidence="3 4">HBU206404</strain>
    </source>
</reference>
<dbReference type="InterPro" id="IPR011009">
    <property type="entry name" value="Kinase-like_dom_sf"/>
</dbReference>
<proteinExistence type="predicted"/>
<dbReference type="InterPro" id="IPR007822">
    <property type="entry name" value="LANC-like"/>
</dbReference>
<evidence type="ECO:0000313" key="3">
    <source>
        <dbReference type="EMBL" id="MBC6450168.1"/>
    </source>
</evidence>
<dbReference type="InterPro" id="IPR017146">
    <property type="entry name" value="Lanti_2_LanM"/>
</dbReference>
<comment type="caution">
    <text evidence="3">The sequence shown here is derived from an EMBL/GenBank/DDBJ whole genome shotgun (WGS) entry which is preliminary data.</text>
</comment>
<evidence type="ECO:0000259" key="2">
    <source>
        <dbReference type="Pfam" id="PF13575"/>
    </source>
</evidence>
<dbReference type="RefSeq" id="WP_187223254.1">
    <property type="nucleotide sequence ID" value="NZ_JABVED010000014.1"/>
</dbReference>
<dbReference type="CDD" id="cd04792">
    <property type="entry name" value="LanM-like"/>
    <property type="match status" value="1"/>
</dbReference>
<dbReference type="InterPro" id="IPR025410">
    <property type="entry name" value="Lant_dehyd"/>
</dbReference>
<accession>A0ABR7LC57</accession>
<sequence length="1002" mass="104573">MTPTTPPPPPAASWWASALALHERGAPEGADTAAELAEPLAARLADLGLTAGQLAALRAEPADRLAARTPVPEWARTAERAMQADRRPPAESEIDGTWREAFGLVVRPFVDEAKAKITHAGKALPADLIDIEPVADGAAAVLTDKLVDLAARALVAELHRMRAAGELSGDDSRTRFQGFVRFFATPAGLVALLTRFPVLARVLAQASTAMADSAAEVVERFDRDRADIVAGLLDGDDPGAVVGLAVGQGDPHHGGRTVATLAFADGRRVVYKPRDLAAQVRFGDFLGWLEAAAPGLAPKAVRTIARAGYGWCEHIADTPAADRAAVERFYRRLGALLALLHAIRATDVHLENVIAHGDHPVLVDTETLFHPDLGAGTGDPAADAFAASVHRTALLPLIVVGEAGIADVSGLGGGEQAAASTAVDWLDPGTDRMRLTRRPVAHDGAGNRPVLDGRSVDPGEHEAAMVAGFRQAYTAIRAGRAEFGTLVETCADLPIRVVTRPTWVYSTLLDETTHPDVLGDALDRDEALAILCSGRAGDPLFGQFPAIEIAAMWDGDIPLFTGTAGGTRLHTADGRALAVGVPRSGLESALRTISRFDTVDRRDQEWIISATLATRHTTPAHPRAEALSVPPTGAAPHPDGLLAAACAVADQIVARGIPDERRTNWLGLESVDERQWLVLPMGVGLGHGYLGVAVFLAQLAATSGIARYAEQARRAVCDVPALIEALVGRPDVAAAIGCGGLNGLGGIGYGLGRLGALLGDETLTDAARRVFTLGHAAVAGADLGWADGLAGWVAAQDAAGLPDDDMADHLAARAEVEADTLSAGFATGLAGIAWALRDHAAGPRLAEVAARVVPDGSAWCDGAAGMLPAHACLPVVPSADLLAATDRPLRRDLSLCHGELGLLESLSTVADDRDSPAARVLRKRSGLVLDVLHRHGPLSGTPSEVATPGLLTGLAGIGYGLLRLAAPHNVPSILLLQPTDNATTATRRRNRVARPDRVQQPR</sequence>
<feature type="region of interest" description="Disordered" evidence="1">
    <location>
        <begin position="981"/>
        <end position="1002"/>
    </location>
</feature>
<evidence type="ECO:0000256" key="1">
    <source>
        <dbReference type="SAM" id="MobiDB-lite"/>
    </source>
</evidence>
<dbReference type="Gene3D" id="1.50.10.20">
    <property type="match status" value="1"/>
</dbReference>
<dbReference type="Pfam" id="PF13575">
    <property type="entry name" value="DUF4135"/>
    <property type="match status" value="1"/>
</dbReference>
<dbReference type="Proteomes" id="UP000734823">
    <property type="component" value="Unassembled WGS sequence"/>
</dbReference>
<feature type="compositionally biased region" description="Basic and acidic residues" evidence="1">
    <location>
        <begin position="993"/>
        <end position="1002"/>
    </location>
</feature>
<gene>
    <name evidence="3" type="primary">lanM</name>
    <name evidence="3" type="ORF">GPZ80_23695</name>
</gene>
<dbReference type="NCBIfam" id="TIGR03897">
    <property type="entry name" value="lanti_2_LanM"/>
    <property type="match status" value="1"/>
</dbReference>
<dbReference type="SUPFAM" id="SSF56112">
    <property type="entry name" value="Protein kinase-like (PK-like)"/>
    <property type="match status" value="1"/>
</dbReference>
<dbReference type="EMBL" id="JABVED010000014">
    <property type="protein sequence ID" value="MBC6450168.1"/>
    <property type="molecule type" value="Genomic_DNA"/>
</dbReference>
<dbReference type="SMART" id="SM01260">
    <property type="entry name" value="LANC_like"/>
    <property type="match status" value="1"/>
</dbReference>
<dbReference type="SUPFAM" id="SSF158745">
    <property type="entry name" value="LanC-like"/>
    <property type="match status" value="1"/>
</dbReference>
<evidence type="ECO:0000313" key="4">
    <source>
        <dbReference type="Proteomes" id="UP000734823"/>
    </source>
</evidence>